<keyword evidence="6" id="KW-1185">Reference proteome</keyword>
<evidence type="ECO:0008006" key="7">
    <source>
        <dbReference type="Google" id="ProtNLM"/>
    </source>
</evidence>
<accession>A0A7G2CL25</accession>
<evidence type="ECO:0000313" key="6">
    <source>
        <dbReference type="Proteomes" id="UP000515908"/>
    </source>
</evidence>
<evidence type="ECO:0000256" key="2">
    <source>
        <dbReference type="ARBA" id="ARBA00022737"/>
    </source>
</evidence>
<dbReference type="InterPro" id="IPR051581">
    <property type="entry name" value="Ca-bind"/>
</dbReference>
<dbReference type="AlphaFoldDB" id="A0A7G2CL25"/>
<evidence type="ECO:0000256" key="4">
    <source>
        <dbReference type="SAM" id="MobiDB-lite"/>
    </source>
</evidence>
<dbReference type="VEuPathDB" id="TriTrypDB:ADEAN_000763000"/>
<dbReference type="OrthoDB" id="444540at2759"/>
<dbReference type="Proteomes" id="UP000515908">
    <property type="component" value="Chromosome 16"/>
</dbReference>
<dbReference type="Gene3D" id="1.10.238.10">
    <property type="entry name" value="EF-hand"/>
    <property type="match status" value="1"/>
</dbReference>
<evidence type="ECO:0000256" key="3">
    <source>
        <dbReference type="ARBA" id="ARBA00022837"/>
    </source>
</evidence>
<evidence type="ECO:0000313" key="5">
    <source>
        <dbReference type="EMBL" id="CAD2220115.1"/>
    </source>
</evidence>
<dbReference type="GO" id="GO:0046872">
    <property type="term" value="F:metal ion binding"/>
    <property type="evidence" value="ECO:0007669"/>
    <property type="project" value="UniProtKB-KW"/>
</dbReference>
<proteinExistence type="predicted"/>
<dbReference type="EMBL" id="LR877160">
    <property type="protein sequence ID" value="CAD2220115.1"/>
    <property type="molecule type" value="Genomic_DNA"/>
</dbReference>
<reference evidence="5 6" key="1">
    <citation type="submission" date="2020-08" db="EMBL/GenBank/DDBJ databases">
        <authorList>
            <person name="Newling K."/>
            <person name="Davey J."/>
            <person name="Forrester S."/>
        </authorList>
    </citation>
    <scope>NUCLEOTIDE SEQUENCE [LARGE SCALE GENOMIC DNA]</scope>
    <source>
        <strain evidence="6">Crithidia deanei Carvalho (ATCC PRA-265)</strain>
    </source>
</reference>
<keyword evidence="3" id="KW-0106">Calcium</keyword>
<dbReference type="PANTHER" id="PTHR34524">
    <property type="entry name" value="CALCYPHOSIN"/>
    <property type="match status" value="1"/>
</dbReference>
<feature type="region of interest" description="Disordered" evidence="4">
    <location>
        <begin position="181"/>
        <end position="206"/>
    </location>
</feature>
<keyword evidence="2" id="KW-0677">Repeat</keyword>
<evidence type="ECO:0000256" key="1">
    <source>
        <dbReference type="ARBA" id="ARBA00022723"/>
    </source>
</evidence>
<dbReference type="PANTHER" id="PTHR34524:SF10">
    <property type="entry name" value="EF-HAND DOMAIN-CONTAINING PROTEIN"/>
    <property type="match status" value="1"/>
</dbReference>
<organism evidence="5 6">
    <name type="scientific">Angomonas deanei</name>
    <dbReference type="NCBI Taxonomy" id="59799"/>
    <lineage>
        <taxon>Eukaryota</taxon>
        <taxon>Discoba</taxon>
        <taxon>Euglenozoa</taxon>
        <taxon>Kinetoplastea</taxon>
        <taxon>Metakinetoplastina</taxon>
        <taxon>Trypanosomatida</taxon>
        <taxon>Trypanosomatidae</taxon>
        <taxon>Strigomonadinae</taxon>
        <taxon>Angomonas</taxon>
    </lineage>
</organism>
<sequence>MAMVGDYGENNFNKDLFMKDFFNVFTPRRRHVVDLVLKKLDPDGTGVITYETLSREYDVLRHPDVVSHVRDTDDVEAEFFDSIMSGGEVGDSVLTAEEMMGYYIGISYTTPKDEDFELRCVRSFCLDRPRLDPNLELDQMKGSQKVSRQSRFLGEGKAHPLYTTTNASYGKEATGENCVRPEHGLSQKFTKNAPSRNAGGATGMNI</sequence>
<gene>
    <name evidence="5" type="ORF">ADEAN_000763000</name>
</gene>
<protein>
    <recommendedName>
        <fullName evidence="7">EF-hand domain-containing protein</fullName>
    </recommendedName>
</protein>
<name>A0A7G2CL25_9TRYP</name>
<keyword evidence="1" id="KW-0479">Metal-binding</keyword>